<proteinExistence type="predicted"/>
<dbReference type="OrthoDB" id="10035396at2759"/>
<feature type="compositionally biased region" description="Low complexity" evidence="1">
    <location>
        <begin position="122"/>
        <end position="131"/>
    </location>
</feature>
<organism evidence="2 3">
    <name type="scientific">Eumeta variegata</name>
    <name type="common">Bagworm moth</name>
    <name type="synonym">Eumeta japonica</name>
    <dbReference type="NCBI Taxonomy" id="151549"/>
    <lineage>
        <taxon>Eukaryota</taxon>
        <taxon>Metazoa</taxon>
        <taxon>Ecdysozoa</taxon>
        <taxon>Arthropoda</taxon>
        <taxon>Hexapoda</taxon>
        <taxon>Insecta</taxon>
        <taxon>Pterygota</taxon>
        <taxon>Neoptera</taxon>
        <taxon>Endopterygota</taxon>
        <taxon>Lepidoptera</taxon>
        <taxon>Glossata</taxon>
        <taxon>Ditrysia</taxon>
        <taxon>Tineoidea</taxon>
        <taxon>Psychidae</taxon>
        <taxon>Oiketicinae</taxon>
        <taxon>Eumeta</taxon>
    </lineage>
</organism>
<protein>
    <submittedName>
        <fullName evidence="2">Uncharacterized protein</fullName>
    </submittedName>
</protein>
<feature type="region of interest" description="Disordered" evidence="1">
    <location>
        <begin position="97"/>
        <end position="131"/>
    </location>
</feature>
<dbReference type="EMBL" id="BGZK01000324">
    <property type="protein sequence ID" value="GBP36879.1"/>
    <property type="molecule type" value="Genomic_DNA"/>
</dbReference>
<dbReference type="AlphaFoldDB" id="A0A4C1VE43"/>
<keyword evidence="3" id="KW-1185">Reference proteome</keyword>
<dbReference type="Proteomes" id="UP000299102">
    <property type="component" value="Unassembled WGS sequence"/>
</dbReference>
<feature type="compositionally biased region" description="Polar residues" evidence="1">
    <location>
        <begin position="106"/>
        <end position="121"/>
    </location>
</feature>
<evidence type="ECO:0000256" key="1">
    <source>
        <dbReference type="SAM" id="MobiDB-lite"/>
    </source>
</evidence>
<gene>
    <name evidence="2" type="ORF">EVAR_96126_1</name>
</gene>
<evidence type="ECO:0000313" key="2">
    <source>
        <dbReference type="EMBL" id="GBP36879.1"/>
    </source>
</evidence>
<comment type="caution">
    <text evidence="2">The sequence shown here is derived from an EMBL/GenBank/DDBJ whole genome shotgun (WGS) entry which is preliminary data.</text>
</comment>
<reference evidence="2 3" key="1">
    <citation type="journal article" date="2019" name="Commun. Biol.">
        <title>The bagworm genome reveals a unique fibroin gene that provides high tensile strength.</title>
        <authorList>
            <person name="Kono N."/>
            <person name="Nakamura H."/>
            <person name="Ohtoshi R."/>
            <person name="Tomita M."/>
            <person name="Numata K."/>
            <person name="Arakawa K."/>
        </authorList>
    </citation>
    <scope>NUCLEOTIDE SEQUENCE [LARGE SCALE GENOMIC DNA]</scope>
</reference>
<evidence type="ECO:0000313" key="3">
    <source>
        <dbReference type="Proteomes" id="UP000299102"/>
    </source>
</evidence>
<accession>A0A4C1VE43</accession>
<name>A0A4C1VE43_EUMVA</name>
<sequence>MLQSSHKRSTPQYSHDAIIEAIEATNNRVKGEIINARYGPDKKPTSTFLSTLSPVIKVLSAKRKIELHRLNALCSCDHPANYKGCEIYKEILARRHKTTMPRAKQPAQSNQTPPSNPTVGNESTESHTTSRSRINVPGYSVYLTPHPDGGAHAGAAIIIKNSVKHCLLDPFAALSPSYLH</sequence>